<dbReference type="PROSITE" id="PS50835">
    <property type="entry name" value="IG_LIKE"/>
    <property type="match status" value="2"/>
</dbReference>
<feature type="transmembrane region" description="Helical" evidence="7">
    <location>
        <begin position="216"/>
        <end position="237"/>
    </location>
</feature>
<keyword evidence="7" id="KW-1133">Transmembrane helix</keyword>
<dbReference type="InterPro" id="IPR013098">
    <property type="entry name" value="Ig_I-set"/>
</dbReference>
<dbReference type="EMBL" id="CM015712">
    <property type="protein sequence ID" value="KAF3708526.1"/>
    <property type="molecule type" value="Genomic_DNA"/>
</dbReference>
<dbReference type="Gene3D" id="2.60.40.10">
    <property type="entry name" value="Immunoglobulins"/>
    <property type="match status" value="2"/>
</dbReference>
<feature type="region of interest" description="Disordered" evidence="6">
    <location>
        <begin position="244"/>
        <end position="265"/>
    </location>
</feature>
<keyword evidence="3" id="KW-1015">Disulfide bond</keyword>
<proteinExistence type="predicted"/>
<feature type="signal peptide" evidence="8">
    <location>
        <begin position="1"/>
        <end position="19"/>
    </location>
</feature>
<comment type="subcellular location">
    <subcellularLocation>
        <location evidence="1">Membrane</location>
        <topology evidence="1">Single-pass type I membrane protein</topology>
    </subcellularLocation>
</comment>
<keyword evidence="8" id="KW-0732">Signal</keyword>
<evidence type="ECO:0000256" key="4">
    <source>
        <dbReference type="ARBA" id="ARBA00023180"/>
    </source>
</evidence>
<accession>A0A6G1R2B4</accession>
<evidence type="ECO:0000256" key="5">
    <source>
        <dbReference type="ARBA" id="ARBA00023319"/>
    </source>
</evidence>
<name>A0A6G1R2B4_CHAAH</name>
<protein>
    <submittedName>
        <fullName evidence="10">Basigin 5A11 antigen Blood-brain barrier HT7 antigen Neurothelin</fullName>
    </submittedName>
</protein>
<feature type="chain" id="PRO_5026098360" evidence="8">
    <location>
        <begin position="20"/>
        <end position="265"/>
    </location>
</feature>
<evidence type="ECO:0000256" key="1">
    <source>
        <dbReference type="ARBA" id="ARBA00004479"/>
    </source>
</evidence>
<dbReference type="PANTHER" id="PTHR11640">
    <property type="entry name" value="NEPHRIN"/>
    <property type="match status" value="1"/>
</dbReference>
<reference evidence="11" key="2">
    <citation type="submission" date="2019-02" db="EMBL/GenBank/DDBJ databases">
        <title>Opniocepnalus argus Var Kimnra genome.</title>
        <authorList>
            <person name="Zhou C."/>
            <person name="Xiao S."/>
        </authorList>
    </citation>
    <scope>NUCLEOTIDE SEQUENCE [LARGE SCALE GENOMIC DNA]</scope>
</reference>
<feature type="domain" description="Ig-like" evidence="9">
    <location>
        <begin position="110"/>
        <end position="211"/>
    </location>
</feature>
<evidence type="ECO:0000313" key="10">
    <source>
        <dbReference type="EMBL" id="KAF3708526.1"/>
    </source>
</evidence>
<keyword evidence="7" id="KW-0812">Transmembrane</keyword>
<organism evidence="10 11">
    <name type="scientific">Channa argus</name>
    <name type="common">Northern snakehead</name>
    <name type="synonym">Ophicephalus argus</name>
    <dbReference type="NCBI Taxonomy" id="215402"/>
    <lineage>
        <taxon>Eukaryota</taxon>
        <taxon>Metazoa</taxon>
        <taxon>Chordata</taxon>
        <taxon>Craniata</taxon>
        <taxon>Vertebrata</taxon>
        <taxon>Euteleostomi</taxon>
        <taxon>Actinopterygii</taxon>
        <taxon>Neopterygii</taxon>
        <taxon>Teleostei</taxon>
        <taxon>Neoteleostei</taxon>
        <taxon>Acanthomorphata</taxon>
        <taxon>Anabantaria</taxon>
        <taxon>Anabantiformes</taxon>
        <taxon>Channoidei</taxon>
        <taxon>Channidae</taxon>
        <taxon>Channa</taxon>
    </lineage>
</organism>
<evidence type="ECO:0000256" key="2">
    <source>
        <dbReference type="ARBA" id="ARBA00023136"/>
    </source>
</evidence>
<evidence type="ECO:0000256" key="3">
    <source>
        <dbReference type="ARBA" id="ARBA00023157"/>
    </source>
</evidence>
<dbReference type="SMART" id="SM00409">
    <property type="entry name" value="IG"/>
    <property type="match status" value="2"/>
</dbReference>
<keyword evidence="11" id="KW-1185">Reference proteome</keyword>
<feature type="domain" description="Ig-like" evidence="9">
    <location>
        <begin position="23"/>
        <end position="92"/>
    </location>
</feature>
<dbReference type="SUPFAM" id="SSF48726">
    <property type="entry name" value="Immunoglobulin"/>
    <property type="match status" value="2"/>
</dbReference>
<dbReference type="InterPro" id="IPR013783">
    <property type="entry name" value="Ig-like_fold"/>
</dbReference>
<gene>
    <name evidence="10" type="ORF">EXN66_Car001700</name>
</gene>
<evidence type="ECO:0000256" key="7">
    <source>
        <dbReference type="SAM" id="Phobius"/>
    </source>
</evidence>
<evidence type="ECO:0000256" key="8">
    <source>
        <dbReference type="SAM" id="SignalP"/>
    </source>
</evidence>
<dbReference type="InterPro" id="IPR051275">
    <property type="entry name" value="Cell_adhesion_signaling"/>
</dbReference>
<dbReference type="PANTHER" id="PTHR11640:SF160">
    <property type="entry name" value="PEROXIDASIN HOMOLOG"/>
    <property type="match status" value="1"/>
</dbReference>
<sequence>MHIFWAFSALLLGCWQVTAYTASEILTDPSEVRNQTSAVLRCNLNSSTIAIKGSYWMRNGKVIENSKTTDSTLYTVLHLDRITLTCGGKYECVFLTDKELKQTIEVKTLPHVFAYNHYEHGYINEDALLTCLSRGYPLPTNWMWFKQEDNPQTAPQSIINGSSNKYEIKSTSNKTTLTIKDLSIQNDNGDYICSGTNEIGRNSDTIHLRVHDPLTAVWPFLGILAEIIILVTIILVYEKRRKPNRVNDDDDSGSAPLKSNCTAKH</sequence>
<dbReference type="PRINTS" id="PR01856">
    <property type="entry name" value="BASIGIN"/>
</dbReference>
<dbReference type="AlphaFoldDB" id="A0A6G1R2B4"/>
<keyword evidence="4" id="KW-0325">Glycoprotein</keyword>
<dbReference type="InterPro" id="IPR003599">
    <property type="entry name" value="Ig_sub"/>
</dbReference>
<dbReference type="Proteomes" id="UP000503349">
    <property type="component" value="Chromosome 1"/>
</dbReference>
<evidence type="ECO:0000256" key="6">
    <source>
        <dbReference type="SAM" id="MobiDB-lite"/>
    </source>
</evidence>
<keyword evidence="2 7" id="KW-0472">Membrane</keyword>
<reference evidence="10 11" key="1">
    <citation type="submission" date="2019-02" db="EMBL/GenBank/DDBJ databases">
        <title>Opniocepnalus argus genome.</title>
        <authorList>
            <person name="Zhou C."/>
            <person name="Xiao S."/>
        </authorList>
    </citation>
    <scope>NUCLEOTIDE SEQUENCE [LARGE SCALE GENOMIC DNA]</scope>
    <source>
        <strain evidence="10">OARG1902GOOAL</strain>
        <tissue evidence="10">Muscle</tissue>
    </source>
</reference>
<dbReference type="Pfam" id="PF07679">
    <property type="entry name" value="I-set"/>
    <property type="match status" value="1"/>
</dbReference>
<keyword evidence="5" id="KW-0393">Immunoglobulin domain</keyword>
<evidence type="ECO:0000313" key="11">
    <source>
        <dbReference type="Proteomes" id="UP000503349"/>
    </source>
</evidence>
<dbReference type="InterPro" id="IPR007110">
    <property type="entry name" value="Ig-like_dom"/>
</dbReference>
<evidence type="ECO:0000259" key="9">
    <source>
        <dbReference type="PROSITE" id="PS50835"/>
    </source>
</evidence>
<dbReference type="InterPro" id="IPR036179">
    <property type="entry name" value="Ig-like_dom_sf"/>
</dbReference>
<dbReference type="GO" id="GO:0016020">
    <property type="term" value="C:membrane"/>
    <property type="evidence" value="ECO:0007669"/>
    <property type="project" value="UniProtKB-SubCell"/>
</dbReference>